<evidence type="ECO:0000256" key="3">
    <source>
        <dbReference type="ARBA" id="ARBA00022490"/>
    </source>
</evidence>
<evidence type="ECO:0000256" key="1">
    <source>
        <dbReference type="ARBA" id="ARBA00004496"/>
    </source>
</evidence>
<comment type="caution">
    <text evidence="8">The sequence shown here is derived from an EMBL/GenBank/DDBJ whole genome shotgun (WGS) entry which is preliminary data.</text>
</comment>
<name>A0A8X7V395_BRACI</name>
<dbReference type="SMART" id="SM00544">
    <property type="entry name" value="MA3"/>
    <property type="match status" value="1"/>
</dbReference>
<evidence type="ECO:0000313" key="8">
    <source>
        <dbReference type="EMBL" id="KAG2298041.1"/>
    </source>
</evidence>
<evidence type="ECO:0000259" key="7">
    <source>
        <dbReference type="PROSITE" id="PS51366"/>
    </source>
</evidence>
<dbReference type="EMBL" id="JAAMPC010000008">
    <property type="protein sequence ID" value="KAG2298041.1"/>
    <property type="molecule type" value="Genomic_DNA"/>
</dbReference>
<dbReference type="OrthoDB" id="414546at2759"/>
<accession>A0A8X7V395</accession>
<dbReference type="SUPFAM" id="SSF48371">
    <property type="entry name" value="ARM repeat"/>
    <property type="match status" value="1"/>
</dbReference>
<keyword evidence="5" id="KW-0810">Translation regulation</keyword>
<evidence type="ECO:0000313" key="9">
    <source>
        <dbReference type="Proteomes" id="UP000886595"/>
    </source>
</evidence>
<dbReference type="Pfam" id="PF02847">
    <property type="entry name" value="MA3"/>
    <property type="match status" value="1"/>
</dbReference>
<organism evidence="8 9">
    <name type="scientific">Brassica carinata</name>
    <name type="common">Ethiopian mustard</name>
    <name type="synonym">Abyssinian cabbage</name>
    <dbReference type="NCBI Taxonomy" id="52824"/>
    <lineage>
        <taxon>Eukaryota</taxon>
        <taxon>Viridiplantae</taxon>
        <taxon>Streptophyta</taxon>
        <taxon>Embryophyta</taxon>
        <taxon>Tracheophyta</taxon>
        <taxon>Spermatophyta</taxon>
        <taxon>Magnoliopsida</taxon>
        <taxon>eudicotyledons</taxon>
        <taxon>Gunneridae</taxon>
        <taxon>Pentapetalae</taxon>
        <taxon>rosids</taxon>
        <taxon>malvids</taxon>
        <taxon>Brassicales</taxon>
        <taxon>Brassicaceae</taxon>
        <taxon>Brassiceae</taxon>
        <taxon>Brassica</taxon>
    </lineage>
</organism>
<comment type="subcellular location">
    <subcellularLocation>
        <location evidence="1">Cytoplasm</location>
    </subcellularLocation>
</comment>
<proteinExistence type="inferred from homology"/>
<dbReference type="GO" id="GO:0006417">
    <property type="term" value="P:regulation of translation"/>
    <property type="evidence" value="ECO:0007669"/>
    <property type="project" value="UniProtKB-KW"/>
</dbReference>
<gene>
    <name evidence="8" type="ORF">Bca52824_034513</name>
</gene>
<evidence type="ECO:0000256" key="2">
    <source>
        <dbReference type="ARBA" id="ARBA00005497"/>
    </source>
</evidence>
<dbReference type="GO" id="GO:0005737">
    <property type="term" value="C:cytoplasm"/>
    <property type="evidence" value="ECO:0007669"/>
    <property type="project" value="UniProtKB-SubCell"/>
</dbReference>
<dbReference type="GO" id="GO:0045892">
    <property type="term" value="P:negative regulation of DNA-templated transcription"/>
    <property type="evidence" value="ECO:0007669"/>
    <property type="project" value="InterPro"/>
</dbReference>
<evidence type="ECO:0000256" key="5">
    <source>
        <dbReference type="ARBA" id="ARBA00022845"/>
    </source>
</evidence>
<dbReference type="PANTHER" id="PTHR12626:SF0">
    <property type="entry name" value="PROGRAMMED CELL DEATH PROTEIN 4"/>
    <property type="match status" value="1"/>
</dbReference>
<protein>
    <recommendedName>
        <fullName evidence="7">MI domain-containing protein</fullName>
    </recommendedName>
</protein>
<comment type="similarity">
    <text evidence="2">Belongs to the PDCD4 family.</text>
</comment>
<keyword evidence="9" id="KW-1185">Reference proteome</keyword>
<dbReference type="InterPro" id="IPR016024">
    <property type="entry name" value="ARM-type_fold"/>
</dbReference>
<dbReference type="Proteomes" id="UP000886595">
    <property type="component" value="Unassembled WGS sequence"/>
</dbReference>
<dbReference type="AlphaFoldDB" id="A0A8X7V395"/>
<dbReference type="PROSITE" id="PS51366">
    <property type="entry name" value="MI"/>
    <property type="match status" value="1"/>
</dbReference>
<keyword evidence="4" id="KW-0677">Repeat</keyword>
<keyword evidence="6" id="KW-0539">Nucleus</keyword>
<evidence type="ECO:0000256" key="4">
    <source>
        <dbReference type="ARBA" id="ARBA00022737"/>
    </source>
</evidence>
<keyword evidence="3" id="KW-0963">Cytoplasm</keyword>
<dbReference type="PANTHER" id="PTHR12626">
    <property type="entry name" value="PROGRAMMED CELL DEATH 4"/>
    <property type="match status" value="1"/>
</dbReference>
<reference evidence="8 9" key="1">
    <citation type="submission" date="2020-02" db="EMBL/GenBank/DDBJ databases">
        <authorList>
            <person name="Ma Q."/>
            <person name="Huang Y."/>
            <person name="Song X."/>
            <person name="Pei D."/>
        </authorList>
    </citation>
    <scope>NUCLEOTIDE SEQUENCE [LARGE SCALE GENOMIC DNA]</scope>
    <source>
        <strain evidence="8">Sxm20200214</strain>
        <tissue evidence="8">Leaf</tissue>
    </source>
</reference>
<evidence type="ECO:0000256" key="6">
    <source>
        <dbReference type="ARBA" id="ARBA00023242"/>
    </source>
</evidence>
<dbReference type="InterPro" id="IPR003891">
    <property type="entry name" value="Initiation_fac_eIF4g_MI"/>
</dbReference>
<feature type="domain" description="MI" evidence="7">
    <location>
        <begin position="1"/>
        <end position="103"/>
    </location>
</feature>
<sequence>MVSEACKCIHELGMPFFNHEVVKKALIMAMEKKKDKMVLDLSKESFGGGLITINQMTKGFTRVKDGLENLALDIPNAKKKFNGYVYVERAKLNGWVSSSFATM</sequence>
<dbReference type="InterPro" id="IPR039778">
    <property type="entry name" value="PDCD4"/>
</dbReference>
<dbReference type="Gene3D" id="1.25.40.180">
    <property type="match status" value="1"/>
</dbReference>